<dbReference type="InterPro" id="IPR046848">
    <property type="entry name" value="E_motif"/>
</dbReference>
<dbReference type="EMBL" id="CM003531">
    <property type="protein sequence ID" value="RCV20224.1"/>
    <property type="molecule type" value="Genomic_DNA"/>
</dbReference>
<sequence length="162" mass="17776">MIAGLVQNGVAMEAAVFYRRMVRVGEKGNDFCFTSVLSAFSTLANLEHGEMVHCRAVTAGFCFDVILGNTLVDMYFMCGSSTDAQFSLLGACGIHGEVGLGKRSAGKAIELEPRKDRPYVLLSNMSAEQCQWCVKEMLRERLGYSNVRKDAALSWFPVSEAN</sequence>
<dbReference type="EMBL" id="AGNK02002207">
    <property type="status" value="NOT_ANNOTATED_CDS"/>
    <property type="molecule type" value="Genomic_DNA"/>
</dbReference>
<reference evidence="1" key="2">
    <citation type="submission" date="2015-07" db="EMBL/GenBank/DDBJ databases">
        <authorList>
            <person name="Noorani M."/>
        </authorList>
    </citation>
    <scope>NUCLEOTIDE SEQUENCE</scope>
    <source>
        <strain evidence="1">Yugu1</strain>
    </source>
</reference>
<evidence type="ECO:0008006" key="4">
    <source>
        <dbReference type="Google" id="ProtNLM"/>
    </source>
</evidence>
<dbReference type="eggNOG" id="KOG4197">
    <property type="taxonomic scope" value="Eukaryota"/>
</dbReference>
<name>K3Y1I8_SETIT</name>
<protein>
    <recommendedName>
        <fullName evidence="4">DYW domain-containing protein</fullName>
    </recommendedName>
</protein>
<dbReference type="GO" id="GO:0009451">
    <property type="term" value="P:RNA modification"/>
    <property type="evidence" value="ECO:0007669"/>
    <property type="project" value="InterPro"/>
</dbReference>
<dbReference type="STRING" id="4555.K3Y1I8"/>
<dbReference type="GO" id="GO:0003723">
    <property type="term" value="F:RNA binding"/>
    <property type="evidence" value="ECO:0007669"/>
    <property type="project" value="InterPro"/>
</dbReference>
<dbReference type="InterPro" id="IPR046960">
    <property type="entry name" value="PPR_At4g14850-like_plant"/>
</dbReference>
<dbReference type="EnsemblPlants" id="KQL09344">
    <property type="protein sequence ID" value="KQL09344"/>
    <property type="gene ID" value="SETIT_008053mg"/>
</dbReference>
<dbReference type="HOGENOM" id="CLU_1638279_0_0_1"/>
<dbReference type="InterPro" id="IPR011990">
    <property type="entry name" value="TPR-like_helical_dom_sf"/>
</dbReference>
<gene>
    <name evidence="1" type="ORF">SETIT_4G039000v2</name>
</gene>
<dbReference type="AlphaFoldDB" id="K3Y1I8"/>
<organism evidence="2 3">
    <name type="scientific">Setaria italica</name>
    <name type="common">Foxtail millet</name>
    <name type="synonym">Panicum italicum</name>
    <dbReference type="NCBI Taxonomy" id="4555"/>
    <lineage>
        <taxon>Eukaryota</taxon>
        <taxon>Viridiplantae</taxon>
        <taxon>Streptophyta</taxon>
        <taxon>Embryophyta</taxon>
        <taxon>Tracheophyta</taxon>
        <taxon>Spermatophyta</taxon>
        <taxon>Magnoliopsida</taxon>
        <taxon>Liliopsida</taxon>
        <taxon>Poales</taxon>
        <taxon>Poaceae</taxon>
        <taxon>PACMAD clade</taxon>
        <taxon>Panicoideae</taxon>
        <taxon>Panicodae</taxon>
        <taxon>Paniceae</taxon>
        <taxon>Cenchrinae</taxon>
        <taxon>Setaria</taxon>
    </lineage>
</organism>
<dbReference type="PANTHER" id="PTHR47926">
    <property type="entry name" value="PENTATRICOPEPTIDE REPEAT-CONTAINING PROTEIN"/>
    <property type="match status" value="1"/>
</dbReference>
<dbReference type="OrthoDB" id="185373at2759"/>
<proteinExistence type="predicted"/>
<dbReference type="Pfam" id="PF20431">
    <property type="entry name" value="E_motif"/>
    <property type="match status" value="1"/>
</dbReference>
<evidence type="ECO:0000313" key="2">
    <source>
        <dbReference type="EnsemblPlants" id="KQL09344"/>
    </source>
</evidence>
<evidence type="ECO:0000313" key="1">
    <source>
        <dbReference type="EMBL" id="RCV20224.1"/>
    </source>
</evidence>
<keyword evidence="3" id="KW-1185">Reference proteome</keyword>
<dbReference type="Proteomes" id="UP000004995">
    <property type="component" value="Unassembled WGS sequence"/>
</dbReference>
<reference evidence="1 3" key="1">
    <citation type="journal article" date="2012" name="Nat. Biotechnol.">
        <title>Reference genome sequence of the model plant Setaria.</title>
        <authorList>
            <person name="Bennetzen J.L."/>
            <person name="Schmutz J."/>
            <person name="Wang H."/>
            <person name="Percifield R."/>
            <person name="Hawkins J."/>
            <person name="Pontaroli A.C."/>
            <person name="Estep M."/>
            <person name="Feng L."/>
            <person name="Vaughn J.N."/>
            <person name="Grimwood J."/>
            <person name="Jenkins J."/>
            <person name="Barry K."/>
            <person name="Lindquist E."/>
            <person name="Hellsten U."/>
            <person name="Deshpande S."/>
            <person name="Wang X."/>
            <person name="Wu X."/>
            <person name="Mitros T."/>
            <person name="Triplett J."/>
            <person name="Yang X."/>
            <person name="Ye C.Y."/>
            <person name="Mauro-Herrera M."/>
            <person name="Wang L."/>
            <person name="Li P."/>
            <person name="Sharma M."/>
            <person name="Sharma R."/>
            <person name="Ronald P.C."/>
            <person name="Panaud O."/>
            <person name="Kellogg E.A."/>
            <person name="Brutnell T.P."/>
            <person name="Doust A.N."/>
            <person name="Tuskan G.A."/>
            <person name="Rokhsar D."/>
            <person name="Devos K.M."/>
        </authorList>
    </citation>
    <scope>NUCLEOTIDE SEQUENCE [LARGE SCALE GENOMIC DNA]</scope>
    <source>
        <strain evidence="3">cv. Yugu1</strain>
        <strain evidence="1">Yugu1</strain>
    </source>
</reference>
<accession>K3Y1I8</accession>
<dbReference type="Gramene" id="KQL09344">
    <property type="protein sequence ID" value="KQL09344"/>
    <property type="gene ID" value="SETIT_008053mg"/>
</dbReference>
<reference evidence="2" key="3">
    <citation type="submission" date="2018-08" db="UniProtKB">
        <authorList>
            <consortium name="EnsemblPlants"/>
        </authorList>
    </citation>
    <scope>IDENTIFICATION</scope>
    <source>
        <strain evidence="2">Yugu1</strain>
    </source>
</reference>
<dbReference type="PANTHER" id="PTHR47926:SF341">
    <property type="entry name" value="PENTATRICOPEPTIDE REPEAT-CONTAINING PROTEIN"/>
    <property type="match status" value="1"/>
</dbReference>
<evidence type="ECO:0000313" key="3">
    <source>
        <dbReference type="Proteomes" id="UP000004995"/>
    </source>
</evidence>
<dbReference type="Gene3D" id="1.25.40.10">
    <property type="entry name" value="Tetratricopeptide repeat domain"/>
    <property type="match status" value="1"/>
</dbReference>